<dbReference type="InterPro" id="IPR036390">
    <property type="entry name" value="WH_DNA-bd_sf"/>
</dbReference>
<evidence type="ECO:0000256" key="1">
    <source>
        <dbReference type="ARBA" id="ARBA00023015"/>
    </source>
</evidence>
<dbReference type="Pfam" id="PF13280">
    <property type="entry name" value="WYL"/>
    <property type="match status" value="1"/>
</dbReference>
<dbReference type="Gene3D" id="1.10.10.10">
    <property type="entry name" value="Winged helix-like DNA-binding domain superfamily/Winged helix DNA-binding domain"/>
    <property type="match status" value="1"/>
</dbReference>
<dbReference type="InterPro" id="IPR013196">
    <property type="entry name" value="HTH_11"/>
</dbReference>
<dbReference type="EMBL" id="BAAAQA010000029">
    <property type="protein sequence ID" value="GAA2121804.1"/>
    <property type="molecule type" value="Genomic_DNA"/>
</dbReference>
<keyword evidence="7" id="KW-1185">Reference proteome</keyword>
<comment type="caution">
    <text evidence="6">The sequence shown here is derived from an EMBL/GenBank/DDBJ whole genome shotgun (WGS) entry which is preliminary data.</text>
</comment>
<keyword evidence="1" id="KW-0805">Transcription regulation</keyword>
<evidence type="ECO:0000259" key="5">
    <source>
        <dbReference type="PROSITE" id="PS51000"/>
    </source>
</evidence>
<name>A0ABP5JTT0_9MICC</name>
<dbReference type="PROSITE" id="PS52050">
    <property type="entry name" value="WYL"/>
    <property type="match status" value="1"/>
</dbReference>
<gene>
    <name evidence="6" type="ORF">GCM10009824_24500</name>
</gene>
<dbReference type="SMART" id="SM00420">
    <property type="entry name" value="HTH_DEOR"/>
    <property type="match status" value="1"/>
</dbReference>
<dbReference type="InterPro" id="IPR028349">
    <property type="entry name" value="PafC-like"/>
</dbReference>
<reference evidence="7" key="1">
    <citation type="journal article" date="2019" name="Int. J. Syst. Evol. Microbiol.">
        <title>The Global Catalogue of Microorganisms (GCM) 10K type strain sequencing project: providing services to taxonomists for standard genome sequencing and annotation.</title>
        <authorList>
            <consortium name="The Broad Institute Genomics Platform"/>
            <consortium name="The Broad Institute Genome Sequencing Center for Infectious Disease"/>
            <person name="Wu L."/>
            <person name="Ma J."/>
        </authorList>
    </citation>
    <scope>NUCLEOTIDE SEQUENCE [LARGE SCALE GENOMIC DNA]</scope>
    <source>
        <strain evidence="7">JCM 15914</strain>
    </source>
</reference>
<evidence type="ECO:0000256" key="3">
    <source>
        <dbReference type="ARBA" id="ARBA00023163"/>
    </source>
</evidence>
<organism evidence="6 7">
    <name type="scientific">Kocuria atrinae</name>
    <dbReference type="NCBI Taxonomy" id="592377"/>
    <lineage>
        <taxon>Bacteria</taxon>
        <taxon>Bacillati</taxon>
        <taxon>Actinomycetota</taxon>
        <taxon>Actinomycetes</taxon>
        <taxon>Micrococcales</taxon>
        <taxon>Micrococcaceae</taxon>
        <taxon>Kocuria</taxon>
    </lineage>
</organism>
<proteinExistence type="predicted"/>
<dbReference type="InterPro" id="IPR018356">
    <property type="entry name" value="Tscrpt_reg_HTH_DeoR_CS"/>
</dbReference>
<dbReference type="PANTHER" id="PTHR34580">
    <property type="match status" value="1"/>
</dbReference>
<dbReference type="InterPro" id="IPR001034">
    <property type="entry name" value="DeoR_HTH"/>
</dbReference>
<dbReference type="InterPro" id="IPR051534">
    <property type="entry name" value="CBASS_pafABC_assoc_protein"/>
</dbReference>
<feature type="region of interest" description="Disordered" evidence="4">
    <location>
        <begin position="318"/>
        <end position="339"/>
    </location>
</feature>
<evidence type="ECO:0000256" key="4">
    <source>
        <dbReference type="SAM" id="MobiDB-lite"/>
    </source>
</evidence>
<dbReference type="PROSITE" id="PS51000">
    <property type="entry name" value="HTH_DEOR_2"/>
    <property type="match status" value="1"/>
</dbReference>
<sequence>MTTSTRILELLGLLQTRRHWSGEELSARLGVSQRTLRRDVDGLQELGYPVITTRGTGGGYQLGAGAALPPLVLNEDEAAATVMGLKYVATGNHAVPADAAISAMAKIIQVLPARIRGRISSLATVAAEPGTEGATITDVSALTTVALACRDSDTVTFTYESNRSSRSLRTVQPHKIVAVENRLYLVAWDLGRGDWRTFRVDRITDPRRTGKRFAPRNLPVDDPVDYVRSQLGSMPTKYRVHATVHAPTERVREEIAHYGVVEPRDDDFCDLYIAAESLDWAAFCLCAIDAPFLVHGPQEAVQHLRQWADRLRRASVPYGTQEESAPWRQGKRGRERSGI</sequence>
<dbReference type="SUPFAM" id="SSF46785">
    <property type="entry name" value="Winged helix' DNA-binding domain"/>
    <property type="match status" value="1"/>
</dbReference>
<dbReference type="InterPro" id="IPR036388">
    <property type="entry name" value="WH-like_DNA-bd_sf"/>
</dbReference>
<accession>A0ABP5JTT0</accession>
<dbReference type="Pfam" id="PF08279">
    <property type="entry name" value="HTH_11"/>
    <property type="match status" value="1"/>
</dbReference>
<keyword evidence="3" id="KW-0804">Transcription</keyword>
<dbReference type="PANTHER" id="PTHR34580:SF3">
    <property type="entry name" value="PROTEIN PAFB"/>
    <property type="match status" value="1"/>
</dbReference>
<protein>
    <submittedName>
        <fullName evidence="6">WYL domain-containing protein</fullName>
    </submittedName>
</protein>
<evidence type="ECO:0000256" key="2">
    <source>
        <dbReference type="ARBA" id="ARBA00023125"/>
    </source>
</evidence>
<dbReference type="Proteomes" id="UP001500166">
    <property type="component" value="Unassembled WGS sequence"/>
</dbReference>
<dbReference type="InterPro" id="IPR026881">
    <property type="entry name" value="WYL_dom"/>
</dbReference>
<feature type="domain" description="HTH deoR-type" evidence="5">
    <location>
        <begin position="3"/>
        <end position="61"/>
    </location>
</feature>
<dbReference type="PIRSF" id="PIRSF016838">
    <property type="entry name" value="PafC"/>
    <property type="match status" value="1"/>
</dbReference>
<keyword evidence="2" id="KW-0238">DNA-binding</keyword>
<evidence type="ECO:0000313" key="6">
    <source>
        <dbReference type="EMBL" id="GAA2121804.1"/>
    </source>
</evidence>
<feature type="compositionally biased region" description="Basic residues" evidence="4">
    <location>
        <begin position="329"/>
        <end position="339"/>
    </location>
</feature>
<evidence type="ECO:0000313" key="7">
    <source>
        <dbReference type="Proteomes" id="UP001500166"/>
    </source>
</evidence>
<dbReference type="PROSITE" id="PS00894">
    <property type="entry name" value="HTH_DEOR_1"/>
    <property type="match status" value="1"/>
</dbReference>
<dbReference type="RefSeq" id="WP_344225306.1">
    <property type="nucleotide sequence ID" value="NZ_BAAAQA010000029.1"/>
</dbReference>